<protein>
    <submittedName>
        <fullName evidence="1">Uncharacterized protein</fullName>
    </submittedName>
</protein>
<keyword evidence="2" id="KW-1185">Reference proteome</keyword>
<evidence type="ECO:0000313" key="1">
    <source>
        <dbReference type="EMBL" id="KNC69877.1"/>
    </source>
</evidence>
<dbReference type="GeneID" id="25918109"/>
<name>A0A0L0EZL0_9EUKA</name>
<accession>A0A0L0EZL0</accession>
<gene>
    <name evidence="1" type="ORF">SARC_17605</name>
</gene>
<evidence type="ECO:0000313" key="2">
    <source>
        <dbReference type="Proteomes" id="UP000054560"/>
    </source>
</evidence>
<feature type="non-terminal residue" evidence="1">
    <location>
        <position position="1"/>
    </location>
</feature>
<dbReference type="RefSeq" id="XP_014143779.1">
    <property type="nucleotide sequence ID" value="XM_014288304.1"/>
</dbReference>
<reference evidence="1 2" key="1">
    <citation type="submission" date="2011-02" db="EMBL/GenBank/DDBJ databases">
        <title>The Genome Sequence of Sphaeroforma arctica JP610.</title>
        <authorList>
            <consortium name="The Broad Institute Genome Sequencing Platform"/>
            <person name="Russ C."/>
            <person name="Cuomo C."/>
            <person name="Young S.K."/>
            <person name="Zeng Q."/>
            <person name="Gargeya S."/>
            <person name="Alvarado L."/>
            <person name="Berlin A."/>
            <person name="Chapman S.B."/>
            <person name="Chen Z."/>
            <person name="Freedman E."/>
            <person name="Gellesch M."/>
            <person name="Goldberg J."/>
            <person name="Griggs A."/>
            <person name="Gujja S."/>
            <person name="Heilman E."/>
            <person name="Heiman D."/>
            <person name="Howarth C."/>
            <person name="Mehta T."/>
            <person name="Neiman D."/>
            <person name="Pearson M."/>
            <person name="Roberts A."/>
            <person name="Saif S."/>
            <person name="Shea T."/>
            <person name="Shenoy N."/>
            <person name="Sisk P."/>
            <person name="Stolte C."/>
            <person name="Sykes S."/>
            <person name="White J."/>
            <person name="Yandava C."/>
            <person name="Burger G."/>
            <person name="Gray M.W."/>
            <person name="Holland P.W.H."/>
            <person name="King N."/>
            <person name="Lang F.B.F."/>
            <person name="Roger A.J."/>
            <person name="Ruiz-Trillo I."/>
            <person name="Haas B."/>
            <person name="Nusbaum C."/>
            <person name="Birren B."/>
        </authorList>
    </citation>
    <scope>NUCLEOTIDE SEQUENCE [LARGE SCALE GENOMIC DNA]</scope>
    <source>
        <strain evidence="1 2">JP610</strain>
    </source>
</reference>
<organism evidence="1 2">
    <name type="scientific">Sphaeroforma arctica JP610</name>
    <dbReference type="NCBI Taxonomy" id="667725"/>
    <lineage>
        <taxon>Eukaryota</taxon>
        <taxon>Ichthyosporea</taxon>
        <taxon>Ichthyophonida</taxon>
        <taxon>Sphaeroforma</taxon>
    </lineage>
</organism>
<dbReference type="EMBL" id="KQ252971">
    <property type="protein sequence ID" value="KNC69877.1"/>
    <property type="molecule type" value="Genomic_DNA"/>
</dbReference>
<dbReference type="AlphaFoldDB" id="A0A0L0EZL0"/>
<proteinExistence type="predicted"/>
<dbReference type="Proteomes" id="UP000054560">
    <property type="component" value="Unassembled WGS sequence"/>
</dbReference>
<sequence length="95" mass="10180">RSQARGRNHRHSLQLCYENTDIEYSTSATVSSASDIVTNNSPGLVGSSGVSVDEYGSGNNTVVVYNAAPGPNTQTAEAFFKSFVPQKYDLFTAID</sequence>